<evidence type="ECO:0000256" key="1">
    <source>
        <dbReference type="ARBA" id="ARBA00004651"/>
    </source>
</evidence>
<dbReference type="AlphaFoldDB" id="A0A7G9RQ16"/>
<dbReference type="KEGG" id="drg:H9K76_02005"/>
<proteinExistence type="inferred from homology"/>
<feature type="transmembrane region" description="Helical" evidence="9">
    <location>
        <begin position="217"/>
        <end position="243"/>
    </location>
</feature>
<evidence type="ECO:0000313" key="10">
    <source>
        <dbReference type="EMBL" id="QNN57691.1"/>
    </source>
</evidence>
<reference evidence="10 11" key="1">
    <citation type="submission" date="2020-08" db="EMBL/GenBank/DDBJ databases">
        <title>Genome sequence of Diaphorobacter ruginosibacter DSM 27467T.</title>
        <authorList>
            <person name="Hyun D.-W."/>
            <person name="Bae J.-W."/>
        </authorList>
    </citation>
    <scope>NUCLEOTIDE SEQUENCE [LARGE SCALE GENOMIC DNA]</scope>
    <source>
        <strain evidence="10 11">DSM 27467</strain>
    </source>
</reference>
<gene>
    <name evidence="10" type="ORF">H9K76_02005</name>
</gene>
<evidence type="ECO:0000256" key="2">
    <source>
        <dbReference type="ARBA" id="ARBA00022448"/>
    </source>
</evidence>
<dbReference type="CDD" id="cd06582">
    <property type="entry name" value="TM_PBP1_LivH_like"/>
    <property type="match status" value="1"/>
</dbReference>
<dbReference type="PANTHER" id="PTHR11795:SF445">
    <property type="entry name" value="AMINO ACID ABC TRANSPORTER PERMEASE PROTEIN"/>
    <property type="match status" value="1"/>
</dbReference>
<feature type="transmembrane region" description="Helical" evidence="9">
    <location>
        <begin position="6"/>
        <end position="30"/>
    </location>
</feature>
<dbReference type="GO" id="GO:0022857">
    <property type="term" value="F:transmembrane transporter activity"/>
    <property type="evidence" value="ECO:0007669"/>
    <property type="project" value="InterPro"/>
</dbReference>
<keyword evidence="5" id="KW-0029">Amino-acid transport</keyword>
<feature type="transmembrane region" description="Helical" evidence="9">
    <location>
        <begin position="255"/>
        <end position="274"/>
    </location>
</feature>
<dbReference type="PANTHER" id="PTHR11795">
    <property type="entry name" value="BRANCHED-CHAIN AMINO ACID TRANSPORT SYSTEM PERMEASE PROTEIN LIVH"/>
    <property type="match status" value="1"/>
</dbReference>
<evidence type="ECO:0000256" key="3">
    <source>
        <dbReference type="ARBA" id="ARBA00022475"/>
    </source>
</evidence>
<comment type="similarity">
    <text evidence="8">Belongs to the binding-protein-dependent transport system permease family. LivHM subfamily.</text>
</comment>
<dbReference type="InterPro" id="IPR001851">
    <property type="entry name" value="ABC_transp_permease"/>
</dbReference>
<keyword evidence="7 9" id="KW-0472">Membrane</keyword>
<evidence type="ECO:0000256" key="9">
    <source>
        <dbReference type="SAM" id="Phobius"/>
    </source>
</evidence>
<keyword evidence="4 9" id="KW-0812">Transmembrane</keyword>
<evidence type="ECO:0000256" key="7">
    <source>
        <dbReference type="ARBA" id="ARBA00023136"/>
    </source>
</evidence>
<accession>A0A7G9RQ16</accession>
<feature type="transmembrane region" description="Helical" evidence="9">
    <location>
        <begin position="75"/>
        <end position="98"/>
    </location>
</feature>
<dbReference type="GO" id="GO:0006865">
    <property type="term" value="P:amino acid transport"/>
    <property type="evidence" value="ECO:0007669"/>
    <property type="project" value="UniProtKB-KW"/>
</dbReference>
<keyword evidence="11" id="KW-1185">Reference proteome</keyword>
<feature type="transmembrane region" description="Helical" evidence="9">
    <location>
        <begin position="42"/>
        <end position="63"/>
    </location>
</feature>
<feature type="transmembrane region" description="Helical" evidence="9">
    <location>
        <begin position="187"/>
        <end position="211"/>
    </location>
</feature>
<sequence>MFDSILQAVFSGLALGSIYALVAVGFNITFNTTRTLNFGQGEFLVAGAFVAVSVILLLAGKNITDSLVPGDVTMVRYVLSLLATMAMLGVLGVILYYAAVRPFVGRAGMAWVMSTIGFGIIIQNTALAIWGPSPMVMPSPLGSDVIRLGGAGVLPQEILVLAASVVVLLALDFVMRRTRIGKAVRAVAQNGAAATLMGINVSAIIVLAFVISSSLAGLAGLLIAPITTASVFMGMSLALKAFSSAILGGLTSPRGCMVGGFILGIIEALVGLWHAELREISIFVLIILVLVVRPQGLMGQKIVEKV</sequence>
<keyword evidence="6 9" id="KW-1133">Transmembrane helix</keyword>
<evidence type="ECO:0000256" key="5">
    <source>
        <dbReference type="ARBA" id="ARBA00022970"/>
    </source>
</evidence>
<dbReference type="RefSeq" id="WP_187597936.1">
    <property type="nucleotide sequence ID" value="NZ_CP060714.1"/>
</dbReference>
<evidence type="ECO:0000256" key="8">
    <source>
        <dbReference type="ARBA" id="ARBA00037998"/>
    </source>
</evidence>
<organism evidence="10 11">
    <name type="scientific">Diaphorobacter ruginosibacter</name>
    <dbReference type="NCBI Taxonomy" id="1715720"/>
    <lineage>
        <taxon>Bacteria</taxon>
        <taxon>Pseudomonadati</taxon>
        <taxon>Pseudomonadota</taxon>
        <taxon>Betaproteobacteria</taxon>
        <taxon>Burkholderiales</taxon>
        <taxon>Comamonadaceae</taxon>
        <taxon>Diaphorobacter</taxon>
    </lineage>
</organism>
<protein>
    <submittedName>
        <fullName evidence="10">Branched-chain amino acid ABC transporter permease</fullName>
    </submittedName>
</protein>
<dbReference type="EMBL" id="CP060714">
    <property type="protein sequence ID" value="QNN57691.1"/>
    <property type="molecule type" value="Genomic_DNA"/>
</dbReference>
<feature type="transmembrane region" description="Helical" evidence="9">
    <location>
        <begin position="280"/>
        <end position="298"/>
    </location>
</feature>
<evidence type="ECO:0000256" key="4">
    <source>
        <dbReference type="ARBA" id="ARBA00022692"/>
    </source>
</evidence>
<evidence type="ECO:0000313" key="11">
    <source>
        <dbReference type="Proteomes" id="UP000515811"/>
    </source>
</evidence>
<dbReference type="Proteomes" id="UP000515811">
    <property type="component" value="Chromosome"/>
</dbReference>
<evidence type="ECO:0000256" key="6">
    <source>
        <dbReference type="ARBA" id="ARBA00022989"/>
    </source>
</evidence>
<keyword evidence="2" id="KW-0813">Transport</keyword>
<dbReference type="Pfam" id="PF02653">
    <property type="entry name" value="BPD_transp_2"/>
    <property type="match status" value="1"/>
</dbReference>
<feature type="transmembrane region" description="Helical" evidence="9">
    <location>
        <begin position="158"/>
        <end position="175"/>
    </location>
</feature>
<feature type="transmembrane region" description="Helical" evidence="9">
    <location>
        <begin position="110"/>
        <end position="131"/>
    </location>
</feature>
<comment type="subcellular location">
    <subcellularLocation>
        <location evidence="1">Cell membrane</location>
        <topology evidence="1">Multi-pass membrane protein</topology>
    </subcellularLocation>
</comment>
<keyword evidence="3" id="KW-1003">Cell membrane</keyword>
<dbReference type="GO" id="GO:0005886">
    <property type="term" value="C:plasma membrane"/>
    <property type="evidence" value="ECO:0007669"/>
    <property type="project" value="UniProtKB-SubCell"/>
</dbReference>
<dbReference type="InterPro" id="IPR052157">
    <property type="entry name" value="BCAA_transport_permease"/>
</dbReference>
<name>A0A7G9RQ16_9BURK</name>